<dbReference type="GO" id="GO:0046654">
    <property type="term" value="P:tetrahydrofolate biosynthetic process"/>
    <property type="evidence" value="ECO:0007669"/>
    <property type="project" value="InterPro"/>
</dbReference>
<dbReference type="InterPro" id="IPR043134">
    <property type="entry name" value="GTP-CH-I_N"/>
</dbReference>
<keyword evidence="7" id="KW-0378">Hydrolase</keyword>
<feature type="compositionally biased region" description="Polar residues" evidence="12">
    <location>
        <begin position="16"/>
        <end position="26"/>
    </location>
</feature>
<dbReference type="PROSITE" id="PS00860">
    <property type="entry name" value="GTP_CYCLOHYDROL_1_2"/>
    <property type="match status" value="1"/>
</dbReference>
<feature type="region of interest" description="Disordered" evidence="12">
    <location>
        <begin position="1"/>
        <end position="132"/>
    </location>
</feature>
<dbReference type="InterPro" id="IPR020602">
    <property type="entry name" value="GTP_CycHdrlase_I_dom"/>
</dbReference>
<evidence type="ECO:0000313" key="14">
    <source>
        <dbReference type="EMBL" id="RWA12715.1"/>
    </source>
</evidence>
<dbReference type="PROSITE" id="PS00859">
    <property type="entry name" value="GTP_CYCLOHYDROL_1_1"/>
    <property type="match status" value="1"/>
</dbReference>
<dbReference type="FunFam" id="1.10.286.10:FF:000003">
    <property type="entry name" value="GTP cyclohydrolase 1"/>
    <property type="match status" value="1"/>
</dbReference>
<evidence type="ECO:0000256" key="3">
    <source>
        <dbReference type="ARBA" id="ARBA00012715"/>
    </source>
</evidence>
<dbReference type="EC" id="3.5.4.16" evidence="3"/>
<sequence length="326" mass="36357">MVQFAGAKTSDHDSVSDPSNSSTTGLSDVDDSANDIVKRTANGVGDGRKAAKKRKRRRTKDGGISEVNPRSSSKRRNSLSKAARDPRDEPERKRKKKAKAEGTVTRSPSPVIDFDGLSRPSRGTRERLEESTEQAAARLTKLRDAVRTILECVGEDPDREGVLDTPTRYAKAMLFFTKGYQQNVRDIVNNAIFHEGHNEMVIVKDIEIFSLCEHHLVPFTGKMHIGYIPRDNVIGISKLPRIAEMFSRRLQVQERLTREVANAIMEVLKPQGVAVVMESSHLCMVMRGVEKTTTSTITSCVLGCFERKEKTRNEFLSLVGLNRGFA</sequence>
<evidence type="ECO:0000256" key="4">
    <source>
        <dbReference type="ARBA" id="ARBA00017272"/>
    </source>
</evidence>
<dbReference type="GO" id="GO:0046656">
    <property type="term" value="P:folic acid biosynthetic process"/>
    <property type="evidence" value="ECO:0007669"/>
    <property type="project" value="UniProtKB-KW"/>
</dbReference>
<comment type="pathway">
    <text evidence="1">Cofactor biosynthesis; 7,8-dihydroneopterin triphosphate biosynthesis; 7,8-dihydroneopterin triphosphate from GTP: step 1/1.</text>
</comment>
<dbReference type="GO" id="GO:0006729">
    <property type="term" value="P:tetrahydrobiopterin biosynthetic process"/>
    <property type="evidence" value="ECO:0007669"/>
    <property type="project" value="TreeGrafter"/>
</dbReference>
<dbReference type="CDD" id="cd00642">
    <property type="entry name" value="GTP_cyclohydro1"/>
    <property type="match status" value="1"/>
</dbReference>
<dbReference type="UniPathway" id="UPA00848">
    <property type="reaction ID" value="UER00151"/>
</dbReference>
<evidence type="ECO:0000259" key="13">
    <source>
        <dbReference type="Pfam" id="PF01227"/>
    </source>
</evidence>
<dbReference type="GO" id="GO:0008270">
    <property type="term" value="F:zinc ion binding"/>
    <property type="evidence" value="ECO:0007669"/>
    <property type="project" value="TreeGrafter"/>
</dbReference>
<gene>
    <name evidence="14" type="ORF">EKO27_g2386</name>
</gene>
<protein>
    <recommendedName>
        <fullName evidence="4">GTP cyclohydrolase 1</fullName>
        <ecNumber evidence="3">3.5.4.16</ecNumber>
    </recommendedName>
    <alternativeName>
        <fullName evidence="10">GTP cyclohydrolase I</fullName>
    </alternativeName>
</protein>
<keyword evidence="9" id="KW-0342">GTP-binding</keyword>
<dbReference type="SUPFAM" id="SSF55620">
    <property type="entry name" value="Tetrahydrobiopterin biosynthesis enzymes-like"/>
    <property type="match status" value="1"/>
</dbReference>
<dbReference type="EMBL" id="RYZI01000043">
    <property type="protein sequence ID" value="RWA12715.1"/>
    <property type="molecule type" value="Genomic_DNA"/>
</dbReference>
<evidence type="ECO:0000256" key="2">
    <source>
        <dbReference type="ARBA" id="ARBA00008085"/>
    </source>
</evidence>
<dbReference type="NCBIfam" id="NF006826">
    <property type="entry name" value="PRK09347.1-3"/>
    <property type="match status" value="1"/>
</dbReference>
<evidence type="ECO:0000256" key="5">
    <source>
        <dbReference type="ARBA" id="ARBA00022533"/>
    </source>
</evidence>
<keyword evidence="15" id="KW-1185">Reference proteome</keyword>
<keyword evidence="6" id="KW-0547">Nucleotide-binding</keyword>
<dbReference type="InterPro" id="IPR001474">
    <property type="entry name" value="GTP_CycHdrlase_I"/>
</dbReference>
<dbReference type="GO" id="GO:0005525">
    <property type="term" value="F:GTP binding"/>
    <property type="evidence" value="ECO:0007669"/>
    <property type="project" value="UniProtKB-KW"/>
</dbReference>
<proteinExistence type="inferred from homology"/>
<dbReference type="STRING" id="363999.A0A439DEB2"/>
<dbReference type="NCBIfam" id="TIGR00063">
    <property type="entry name" value="folE"/>
    <property type="match status" value="1"/>
</dbReference>
<dbReference type="NCBIfam" id="NF006825">
    <property type="entry name" value="PRK09347.1-2"/>
    <property type="match status" value="1"/>
</dbReference>
<feature type="domain" description="GTP cyclohydrolase I" evidence="13">
    <location>
        <begin position="144"/>
        <end position="319"/>
    </location>
</feature>
<dbReference type="PANTHER" id="PTHR11109:SF7">
    <property type="entry name" value="GTP CYCLOHYDROLASE 1"/>
    <property type="match status" value="1"/>
</dbReference>
<evidence type="ECO:0000256" key="11">
    <source>
        <dbReference type="ARBA" id="ARBA00055676"/>
    </source>
</evidence>
<evidence type="ECO:0000256" key="10">
    <source>
        <dbReference type="ARBA" id="ARBA00030854"/>
    </source>
</evidence>
<accession>A0A439DEB2</accession>
<evidence type="ECO:0000256" key="9">
    <source>
        <dbReference type="ARBA" id="ARBA00023134"/>
    </source>
</evidence>
<keyword evidence="5" id="KW-0021">Allosteric enzyme</keyword>
<evidence type="ECO:0000256" key="12">
    <source>
        <dbReference type="SAM" id="MobiDB-lite"/>
    </source>
</evidence>
<feature type="compositionally biased region" description="Basic residues" evidence="12">
    <location>
        <begin position="50"/>
        <end position="59"/>
    </location>
</feature>
<dbReference type="HAMAP" id="MF_00223">
    <property type="entry name" value="FolE"/>
    <property type="match status" value="1"/>
</dbReference>
<keyword evidence="8" id="KW-0289">Folate biosynthesis</keyword>
<dbReference type="InterPro" id="IPR043133">
    <property type="entry name" value="GTP-CH-I_C/QueF"/>
</dbReference>
<dbReference type="GO" id="GO:0005737">
    <property type="term" value="C:cytoplasm"/>
    <property type="evidence" value="ECO:0007669"/>
    <property type="project" value="TreeGrafter"/>
</dbReference>
<dbReference type="AlphaFoldDB" id="A0A439DEB2"/>
<organism evidence="14 15">
    <name type="scientific">Xylaria grammica</name>
    <dbReference type="NCBI Taxonomy" id="363999"/>
    <lineage>
        <taxon>Eukaryota</taxon>
        <taxon>Fungi</taxon>
        <taxon>Dikarya</taxon>
        <taxon>Ascomycota</taxon>
        <taxon>Pezizomycotina</taxon>
        <taxon>Sordariomycetes</taxon>
        <taxon>Xylariomycetidae</taxon>
        <taxon>Xylariales</taxon>
        <taxon>Xylariaceae</taxon>
        <taxon>Xylaria</taxon>
    </lineage>
</organism>
<reference evidence="14 15" key="1">
    <citation type="submission" date="2018-12" db="EMBL/GenBank/DDBJ databases">
        <title>Draft genome sequence of Xylaria grammica IHI A82.</title>
        <authorList>
            <person name="Buettner E."/>
            <person name="Kellner H."/>
        </authorList>
    </citation>
    <scope>NUCLEOTIDE SEQUENCE [LARGE SCALE GENOMIC DNA]</scope>
    <source>
        <strain evidence="14 15">IHI A82</strain>
    </source>
</reference>
<dbReference type="InterPro" id="IPR018234">
    <property type="entry name" value="GTP_CycHdrlase_I_CS"/>
</dbReference>
<comment type="similarity">
    <text evidence="2">Belongs to the GTP cyclohydrolase I family.</text>
</comment>
<evidence type="ECO:0000256" key="6">
    <source>
        <dbReference type="ARBA" id="ARBA00022741"/>
    </source>
</evidence>
<dbReference type="Pfam" id="PF01227">
    <property type="entry name" value="GTP_cyclohydroI"/>
    <property type="match status" value="1"/>
</dbReference>
<dbReference type="Proteomes" id="UP000286045">
    <property type="component" value="Unassembled WGS sequence"/>
</dbReference>
<name>A0A439DEB2_9PEZI</name>
<evidence type="ECO:0000313" key="15">
    <source>
        <dbReference type="Proteomes" id="UP000286045"/>
    </source>
</evidence>
<evidence type="ECO:0000256" key="1">
    <source>
        <dbReference type="ARBA" id="ARBA00005080"/>
    </source>
</evidence>
<comment type="function">
    <text evidence="11">GTP cyclohydrolase 1 is the first enzyme in the biosynthetic pathway leading to folic acid.</text>
</comment>
<feature type="compositionally biased region" description="Basic and acidic residues" evidence="12">
    <location>
        <begin position="82"/>
        <end position="92"/>
    </location>
</feature>
<dbReference type="FunFam" id="3.30.1130.10:FF:000012">
    <property type="entry name" value="GTP cyclohydrolase 1"/>
    <property type="match status" value="1"/>
</dbReference>
<evidence type="ECO:0000256" key="8">
    <source>
        <dbReference type="ARBA" id="ARBA00022909"/>
    </source>
</evidence>
<dbReference type="Gene3D" id="3.30.1130.10">
    <property type="match status" value="1"/>
</dbReference>
<dbReference type="PANTHER" id="PTHR11109">
    <property type="entry name" value="GTP CYCLOHYDROLASE I"/>
    <property type="match status" value="1"/>
</dbReference>
<evidence type="ECO:0000256" key="7">
    <source>
        <dbReference type="ARBA" id="ARBA00022801"/>
    </source>
</evidence>
<dbReference type="Gene3D" id="1.10.286.10">
    <property type="match status" value="1"/>
</dbReference>
<comment type="caution">
    <text evidence="14">The sequence shown here is derived from an EMBL/GenBank/DDBJ whole genome shotgun (WGS) entry which is preliminary data.</text>
</comment>
<dbReference type="GO" id="GO:0003934">
    <property type="term" value="F:GTP cyclohydrolase I activity"/>
    <property type="evidence" value="ECO:0007669"/>
    <property type="project" value="UniProtKB-EC"/>
</dbReference>